<dbReference type="AlphaFoldDB" id="A0A6C0E9K6"/>
<protein>
    <submittedName>
        <fullName evidence="1">Uncharacterized protein</fullName>
    </submittedName>
</protein>
<reference evidence="1" key="1">
    <citation type="journal article" date="2020" name="Nature">
        <title>Giant virus diversity and host interactions through global metagenomics.</title>
        <authorList>
            <person name="Schulz F."/>
            <person name="Roux S."/>
            <person name="Paez-Espino D."/>
            <person name="Jungbluth S."/>
            <person name="Walsh D.A."/>
            <person name="Denef V.J."/>
            <person name="McMahon K.D."/>
            <person name="Konstantinidis K.T."/>
            <person name="Eloe-Fadrosh E.A."/>
            <person name="Kyrpides N.C."/>
            <person name="Woyke T."/>
        </authorList>
    </citation>
    <scope>NUCLEOTIDE SEQUENCE</scope>
    <source>
        <strain evidence="1">GVMAG-M-3300023179-132</strain>
    </source>
</reference>
<sequence>MNLFHILFGKTSSGKKTRKARYNKSYKKGKYNFKQSKSRKNKYTMKGG</sequence>
<organism evidence="1">
    <name type="scientific">viral metagenome</name>
    <dbReference type="NCBI Taxonomy" id="1070528"/>
    <lineage>
        <taxon>unclassified sequences</taxon>
        <taxon>metagenomes</taxon>
        <taxon>organismal metagenomes</taxon>
    </lineage>
</organism>
<dbReference type="EMBL" id="MN739739">
    <property type="protein sequence ID" value="QHT24105.1"/>
    <property type="molecule type" value="Genomic_DNA"/>
</dbReference>
<accession>A0A6C0E9K6</accession>
<proteinExistence type="predicted"/>
<name>A0A6C0E9K6_9ZZZZ</name>
<evidence type="ECO:0000313" key="1">
    <source>
        <dbReference type="EMBL" id="QHT24105.1"/>
    </source>
</evidence>